<accession>A0A8D8SRT6</accession>
<dbReference type="EMBL" id="HBUF01231389">
    <property type="protein sequence ID" value="CAG6673516.1"/>
    <property type="molecule type" value="Transcribed_RNA"/>
</dbReference>
<dbReference type="EMBL" id="HBUF01231393">
    <property type="protein sequence ID" value="CAG6673539.1"/>
    <property type="molecule type" value="Transcribed_RNA"/>
</dbReference>
<evidence type="ECO:0000313" key="1">
    <source>
        <dbReference type="EMBL" id="CAG6673516.1"/>
    </source>
</evidence>
<dbReference type="EMBL" id="HBUF01231394">
    <property type="protein sequence ID" value="CAG6673544.1"/>
    <property type="molecule type" value="Transcribed_RNA"/>
</dbReference>
<organism evidence="1">
    <name type="scientific">Cacopsylla melanoneura</name>
    <dbReference type="NCBI Taxonomy" id="428564"/>
    <lineage>
        <taxon>Eukaryota</taxon>
        <taxon>Metazoa</taxon>
        <taxon>Ecdysozoa</taxon>
        <taxon>Arthropoda</taxon>
        <taxon>Hexapoda</taxon>
        <taxon>Insecta</taxon>
        <taxon>Pterygota</taxon>
        <taxon>Neoptera</taxon>
        <taxon>Paraneoptera</taxon>
        <taxon>Hemiptera</taxon>
        <taxon>Sternorrhyncha</taxon>
        <taxon>Psylloidea</taxon>
        <taxon>Psyllidae</taxon>
        <taxon>Psyllinae</taxon>
        <taxon>Cacopsylla</taxon>
    </lineage>
</organism>
<dbReference type="EMBL" id="HBUF01231388">
    <property type="protein sequence ID" value="CAG6673511.1"/>
    <property type="molecule type" value="Transcribed_RNA"/>
</dbReference>
<dbReference type="AlphaFoldDB" id="A0A8D8SRT6"/>
<proteinExistence type="predicted"/>
<sequence>MLWRIGMLGSEMASLAKKSAFSFPSIPTCDGTHRNSILVSGLEWMRHLMAETNGLIDILFSIDCKALDESEQIKKFLEGKKGNLLAINSRQYRMANSSALAIQQRGLIFILNIK</sequence>
<name>A0A8D8SRT6_9HEMI</name>
<protein>
    <submittedName>
        <fullName evidence="1">Uncharacterized protein</fullName>
    </submittedName>
</protein>
<reference evidence="1" key="1">
    <citation type="submission" date="2021-05" db="EMBL/GenBank/DDBJ databases">
        <authorList>
            <person name="Alioto T."/>
            <person name="Alioto T."/>
            <person name="Gomez Garrido J."/>
        </authorList>
    </citation>
    <scope>NUCLEOTIDE SEQUENCE</scope>
</reference>